<dbReference type="Proteomes" id="UP001476798">
    <property type="component" value="Unassembled WGS sequence"/>
</dbReference>
<name>A0ABV0N581_9TELE</name>
<organism evidence="1 2">
    <name type="scientific">Goodea atripinnis</name>
    <dbReference type="NCBI Taxonomy" id="208336"/>
    <lineage>
        <taxon>Eukaryota</taxon>
        <taxon>Metazoa</taxon>
        <taxon>Chordata</taxon>
        <taxon>Craniata</taxon>
        <taxon>Vertebrata</taxon>
        <taxon>Euteleostomi</taxon>
        <taxon>Actinopterygii</taxon>
        <taxon>Neopterygii</taxon>
        <taxon>Teleostei</taxon>
        <taxon>Neoteleostei</taxon>
        <taxon>Acanthomorphata</taxon>
        <taxon>Ovalentaria</taxon>
        <taxon>Atherinomorphae</taxon>
        <taxon>Cyprinodontiformes</taxon>
        <taxon>Goodeidae</taxon>
        <taxon>Goodea</taxon>
    </lineage>
</organism>
<sequence length="111" mass="13100">MESWIPKLLQLDTNIKLERAHKLPGPQTSRFSRAMMVRYYSFSDPQSVMDVARRLKDIRQDVARVAFFPVFAAATQKRQCEYDQARRKLQTVEGARYAMIYPASFRICIWH</sequence>
<accession>A0ABV0N581</accession>
<gene>
    <name evidence="1" type="ORF">GOODEAATRI_028927</name>
</gene>
<protein>
    <submittedName>
        <fullName evidence="1">Uncharacterized protein</fullName>
    </submittedName>
</protein>
<evidence type="ECO:0000313" key="2">
    <source>
        <dbReference type="Proteomes" id="UP001476798"/>
    </source>
</evidence>
<evidence type="ECO:0000313" key="1">
    <source>
        <dbReference type="EMBL" id="MEQ2166501.1"/>
    </source>
</evidence>
<keyword evidence="2" id="KW-1185">Reference proteome</keyword>
<comment type="caution">
    <text evidence="1">The sequence shown here is derived from an EMBL/GenBank/DDBJ whole genome shotgun (WGS) entry which is preliminary data.</text>
</comment>
<reference evidence="1 2" key="1">
    <citation type="submission" date="2021-06" db="EMBL/GenBank/DDBJ databases">
        <authorList>
            <person name="Palmer J.M."/>
        </authorList>
    </citation>
    <scope>NUCLEOTIDE SEQUENCE [LARGE SCALE GENOMIC DNA]</scope>
    <source>
        <strain evidence="1 2">GA_2019</strain>
        <tissue evidence="1">Muscle</tissue>
    </source>
</reference>
<proteinExistence type="predicted"/>
<dbReference type="Gene3D" id="3.30.70.1820">
    <property type="entry name" value="L1 transposable element, RRM domain"/>
    <property type="match status" value="1"/>
</dbReference>
<dbReference type="EMBL" id="JAHRIO010024125">
    <property type="protein sequence ID" value="MEQ2166501.1"/>
    <property type="molecule type" value="Genomic_DNA"/>
</dbReference>